<dbReference type="OrthoDB" id="6077588at2"/>
<evidence type="ECO:0000313" key="2">
    <source>
        <dbReference type="Proteomes" id="UP000318717"/>
    </source>
</evidence>
<comment type="caution">
    <text evidence="1">The sequence shown here is derived from an EMBL/GenBank/DDBJ whole genome shotgun (WGS) entry which is preliminary data.</text>
</comment>
<evidence type="ECO:0000313" key="1">
    <source>
        <dbReference type="EMBL" id="GEA49691.1"/>
    </source>
</evidence>
<dbReference type="RefSeq" id="WP_141344041.1">
    <property type="nucleotide sequence ID" value="NZ_BJLF01000002.1"/>
</dbReference>
<reference evidence="1 2" key="1">
    <citation type="submission" date="2019-06" db="EMBL/GenBank/DDBJ databases">
        <title>Whole genome shotgun sequence of Vibrio inusitatus NBRC 102082.</title>
        <authorList>
            <person name="Hosoyama A."/>
            <person name="Uohara A."/>
            <person name="Ohji S."/>
            <person name="Ichikawa N."/>
        </authorList>
    </citation>
    <scope>NUCLEOTIDE SEQUENCE [LARGE SCALE GENOMIC DNA]</scope>
    <source>
        <strain evidence="1 2">NBRC 102082</strain>
    </source>
</reference>
<accession>A0A4Y3HRW9</accession>
<protein>
    <submittedName>
        <fullName evidence="1">Conjugal transfer protein TraF</fullName>
    </submittedName>
</protein>
<dbReference type="Pfam" id="PF13729">
    <property type="entry name" value="TraF_2"/>
    <property type="match status" value="1"/>
</dbReference>
<dbReference type="AlphaFoldDB" id="A0A4Y3HRW9"/>
<gene>
    <name evidence="1" type="ORF">VIN01S_04950</name>
</gene>
<dbReference type="EMBL" id="BJLF01000002">
    <property type="protein sequence ID" value="GEA49691.1"/>
    <property type="molecule type" value="Genomic_DNA"/>
</dbReference>
<keyword evidence="2" id="KW-1185">Reference proteome</keyword>
<sequence length="384" mass="42302">MHSIKKAAIVCSLSFTTLSFHSHAHSDARGIAMAGTGVASSNFVSASFYNPALAASGESKHSFGMILPVVTAGVHDGQGVLDKLDVYFDAEDDWLDNPASGEAQEAWKAALRDLSNGDIAANASAGMVFAVPNSFINTNFFVSTHATALATMDIDDRDFDNTSPDDEVRSTVTGLIGGTLDIGFTFAQNYEVYDRNLSVGFSPKVQQIYTTYFQERLNEDELDDAEFFDDLEEKTAFNLDIGASYELIEHLNIAFVAKNILSHSLETNVQMGKTATFVVEPEYKLGSAYSTNWYTLTADIDLNSTRYFEEQSYKTQFTRVGGEVDLWKWAQFRAGYMHSMTDYAENMVTAGFGFRPYGVFGFDLAAQYGDDDNYVVSAQLTMII</sequence>
<dbReference type="InterPro" id="IPR032811">
    <property type="entry name" value="Put_conjugal_transfer"/>
</dbReference>
<dbReference type="Proteomes" id="UP000318717">
    <property type="component" value="Unassembled WGS sequence"/>
</dbReference>
<organism evidence="1 2">
    <name type="scientific">Vibrio inusitatus NBRC 102082</name>
    <dbReference type="NCBI Taxonomy" id="1219070"/>
    <lineage>
        <taxon>Bacteria</taxon>
        <taxon>Pseudomonadati</taxon>
        <taxon>Pseudomonadota</taxon>
        <taxon>Gammaproteobacteria</taxon>
        <taxon>Vibrionales</taxon>
        <taxon>Vibrionaceae</taxon>
        <taxon>Vibrio</taxon>
    </lineage>
</organism>
<proteinExistence type="predicted"/>
<dbReference type="Gene3D" id="2.40.160.60">
    <property type="entry name" value="Outer membrane protein transport protein (OMPP1/FadL/TodX)"/>
    <property type="match status" value="1"/>
</dbReference>
<name>A0A4Y3HRW9_9VIBR</name>